<feature type="compositionally biased region" description="Basic and acidic residues" evidence="1">
    <location>
        <begin position="61"/>
        <end position="79"/>
    </location>
</feature>
<feature type="region of interest" description="Disordered" evidence="1">
    <location>
        <begin position="1"/>
        <end position="20"/>
    </location>
</feature>
<keyword evidence="3" id="KW-1185">Reference proteome</keyword>
<dbReference type="Proteomes" id="UP000318571">
    <property type="component" value="Chromosome 11"/>
</dbReference>
<accession>A0A553PK99</accession>
<organism evidence="2 3">
    <name type="scientific">Tigriopus californicus</name>
    <name type="common">Marine copepod</name>
    <dbReference type="NCBI Taxonomy" id="6832"/>
    <lineage>
        <taxon>Eukaryota</taxon>
        <taxon>Metazoa</taxon>
        <taxon>Ecdysozoa</taxon>
        <taxon>Arthropoda</taxon>
        <taxon>Crustacea</taxon>
        <taxon>Multicrustacea</taxon>
        <taxon>Hexanauplia</taxon>
        <taxon>Copepoda</taxon>
        <taxon>Harpacticoida</taxon>
        <taxon>Harpacticidae</taxon>
        <taxon>Tigriopus</taxon>
    </lineage>
</organism>
<evidence type="ECO:0000313" key="2">
    <source>
        <dbReference type="EMBL" id="TRY78086.1"/>
    </source>
</evidence>
<feature type="region of interest" description="Disordered" evidence="1">
    <location>
        <begin position="46"/>
        <end position="89"/>
    </location>
</feature>
<sequence>MTVRMLRGKGTATNESTTSFDISIKRSSKGSFNFWNRCPRCSSLITGPDPVRDPVNPPIRDPVDPSVRDPVDPPVRDPVDPPVPFRESL</sequence>
<evidence type="ECO:0000313" key="3">
    <source>
        <dbReference type="Proteomes" id="UP000318571"/>
    </source>
</evidence>
<feature type="compositionally biased region" description="Polar residues" evidence="1">
    <location>
        <begin position="11"/>
        <end position="20"/>
    </location>
</feature>
<gene>
    <name evidence="2" type="ORF">TCAL_16727</name>
</gene>
<name>A0A553PK99_TIGCA</name>
<dbReference type="AlphaFoldDB" id="A0A553PK99"/>
<evidence type="ECO:0000256" key="1">
    <source>
        <dbReference type="SAM" id="MobiDB-lite"/>
    </source>
</evidence>
<protein>
    <submittedName>
        <fullName evidence="2">Uncharacterized protein</fullName>
    </submittedName>
</protein>
<feature type="compositionally biased region" description="Pro residues" evidence="1">
    <location>
        <begin position="80"/>
        <end position="89"/>
    </location>
</feature>
<reference evidence="2 3" key="1">
    <citation type="journal article" date="2018" name="Nat. Ecol. Evol.">
        <title>Genomic signatures of mitonuclear coevolution across populations of Tigriopus californicus.</title>
        <authorList>
            <person name="Barreto F.S."/>
            <person name="Watson E.T."/>
            <person name="Lima T.G."/>
            <person name="Willett C.S."/>
            <person name="Edmands S."/>
            <person name="Li W."/>
            <person name="Burton R.S."/>
        </authorList>
    </citation>
    <scope>NUCLEOTIDE SEQUENCE [LARGE SCALE GENOMIC DNA]</scope>
    <source>
        <strain evidence="2 3">San Diego</strain>
    </source>
</reference>
<proteinExistence type="predicted"/>
<dbReference type="EMBL" id="VCGU01000003">
    <property type="protein sequence ID" value="TRY78086.1"/>
    <property type="molecule type" value="Genomic_DNA"/>
</dbReference>
<comment type="caution">
    <text evidence="2">The sequence shown here is derived from an EMBL/GenBank/DDBJ whole genome shotgun (WGS) entry which is preliminary data.</text>
</comment>